<evidence type="ECO:0000313" key="1">
    <source>
        <dbReference type="EMBL" id="GJN11041.1"/>
    </source>
</evidence>
<reference evidence="1" key="1">
    <citation type="journal article" date="2018" name="DNA Res.">
        <title>Multiple hybrid de novo genome assembly of finger millet, an orphan allotetraploid crop.</title>
        <authorList>
            <person name="Hatakeyama M."/>
            <person name="Aluri S."/>
            <person name="Balachadran M.T."/>
            <person name="Sivarajan S.R."/>
            <person name="Patrignani A."/>
            <person name="Gruter S."/>
            <person name="Poveda L."/>
            <person name="Shimizu-Inatsugi R."/>
            <person name="Baeten J."/>
            <person name="Francoijs K.J."/>
            <person name="Nataraja K.N."/>
            <person name="Reddy Y.A.N."/>
            <person name="Phadnis S."/>
            <person name="Ravikumar R.L."/>
            <person name="Schlapbach R."/>
            <person name="Sreeman S.M."/>
            <person name="Shimizu K.K."/>
        </authorList>
    </citation>
    <scope>NUCLEOTIDE SEQUENCE</scope>
</reference>
<accession>A0AAV5DKS6</accession>
<dbReference type="EMBL" id="BQKI01000018">
    <property type="protein sequence ID" value="GJN11041.1"/>
    <property type="molecule type" value="Genomic_DNA"/>
</dbReference>
<keyword evidence="2" id="KW-1185">Reference proteome</keyword>
<proteinExistence type="predicted"/>
<reference evidence="1" key="2">
    <citation type="submission" date="2021-12" db="EMBL/GenBank/DDBJ databases">
        <title>Resequencing data analysis of finger millet.</title>
        <authorList>
            <person name="Hatakeyama M."/>
            <person name="Aluri S."/>
            <person name="Balachadran M.T."/>
            <person name="Sivarajan S.R."/>
            <person name="Poveda L."/>
            <person name="Shimizu-Inatsugi R."/>
            <person name="Schlapbach R."/>
            <person name="Sreeman S.M."/>
            <person name="Shimizu K.K."/>
        </authorList>
    </citation>
    <scope>NUCLEOTIDE SEQUENCE</scope>
</reference>
<dbReference type="Proteomes" id="UP001054889">
    <property type="component" value="Unassembled WGS sequence"/>
</dbReference>
<organism evidence="1 2">
    <name type="scientific">Eleusine coracana subsp. coracana</name>
    <dbReference type="NCBI Taxonomy" id="191504"/>
    <lineage>
        <taxon>Eukaryota</taxon>
        <taxon>Viridiplantae</taxon>
        <taxon>Streptophyta</taxon>
        <taxon>Embryophyta</taxon>
        <taxon>Tracheophyta</taxon>
        <taxon>Spermatophyta</taxon>
        <taxon>Magnoliopsida</taxon>
        <taxon>Liliopsida</taxon>
        <taxon>Poales</taxon>
        <taxon>Poaceae</taxon>
        <taxon>PACMAD clade</taxon>
        <taxon>Chloridoideae</taxon>
        <taxon>Cynodonteae</taxon>
        <taxon>Eleusininae</taxon>
        <taxon>Eleusine</taxon>
    </lineage>
</organism>
<comment type="caution">
    <text evidence="1">The sequence shown here is derived from an EMBL/GenBank/DDBJ whole genome shotgun (WGS) entry which is preliminary data.</text>
</comment>
<protein>
    <submittedName>
        <fullName evidence="1">Uncharacterized protein</fullName>
    </submittedName>
</protein>
<name>A0AAV5DKS6_ELECO</name>
<gene>
    <name evidence="1" type="primary">ga29200</name>
    <name evidence="1" type="ORF">PR202_ga29200</name>
</gene>
<evidence type="ECO:0000313" key="2">
    <source>
        <dbReference type="Proteomes" id="UP001054889"/>
    </source>
</evidence>
<dbReference type="AlphaFoldDB" id="A0AAV5DKS6"/>
<sequence>MELEMMRQLENKGGASAAKTFNNSMRDFVDLFREHSAARLKEYEAKGFLKYYPTGDNLPPSGGLAGEAK</sequence>